<dbReference type="EMBL" id="CP033219">
    <property type="protein sequence ID" value="AZV79467.1"/>
    <property type="molecule type" value="Genomic_DNA"/>
</dbReference>
<feature type="region of interest" description="Disordered" evidence="1">
    <location>
        <begin position="81"/>
        <end position="101"/>
    </location>
</feature>
<protein>
    <submittedName>
        <fullName evidence="2">Uncharacterized protein</fullName>
    </submittedName>
</protein>
<evidence type="ECO:0000313" key="3">
    <source>
        <dbReference type="Proteomes" id="UP000283063"/>
    </source>
</evidence>
<organism evidence="2 3">
    <name type="scientific">Parasedimentitalea marina</name>
    <dbReference type="NCBI Taxonomy" id="2483033"/>
    <lineage>
        <taxon>Bacteria</taxon>
        <taxon>Pseudomonadati</taxon>
        <taxon>Pseudomonadota</taxon>
        <taxon>Alphaproteobacteria</taxon>
        <taxon>Rhodobacterales</taxon>
        <taxon>Paracoccaceae</taxon>
        <taxon>Parasedimentitalea</taxon>
    </lineage>
</organism>
<reference evidence="2 3" key="1">
    <citation type="submission" date="2018-10" db="EMBL/GenBank/DDBJ databases">
        <title>Parasedimentitalea marina sp. nov., a psychrophilic bacterium isolated from deep seawater of the New Britain Trench.</title>
        <authorList>
            <person name="Cao J."/>
        </authorList>
    </citation>
    <scope>NUCLEOTIDE SEQUENCE [LARGE SCALE GENOMIC DNA]</scope>
    <source>
        <strain evidence="2 3">W43</strain>
    </source>
</reference>
<accession>A0A3T0N636</accession>
<proteinExistence type="predicted"/>
<evidence type="ECO:0000313" key="2">
    <source>
        <dbReference type="EMBL" id="AZV79467.1"/>
    </source>
</evidence>
<dbReference type="Proteomes" id="UP000283063">
    <property type="component" value="Chromosome"/>
</dbReference>
<keyword evidence="3" id="KW-1185">Reference proteome</keyword>
<sequence length="113" mass="12018">MSIRKSLGIIALCSQAVVAVDYNMQSQKAGLGPGELSMKAYAAIVRARYNKPMIAVLDRDATQEDGQNGWDRLAQFGLGFTGGEPDTTAEPSTGATPEPAKSICVRRNNALNC</sequence>
<dbReference type="OrthoDB" id="7871060at2"/>
<gene>
    <name evidence="2" type="ORF">EBB79_17400</name>
</gene>
<dbReference type="AlphaFoldDB" id="A0A3T0N636"/>
<dbReference type="KEGG" id="sedi:EBB79_17400"/>
<dbReference type="RefSeq" id="WP_127750028.1">
    <property type="nucleotide sequence ID" value="NZ_CP033219.1"/>
</dbReference>
<name>A0A3T0N636_9RHOB</name>
<evidence type="ECO:0000256" key="1">
    <source>
        <dbReference type="SAM" id="MobiDB-lite"/>
    </source>
</evidence>